<dbReference type="AlphaFoldDB" id="A0A2S1YZI8"/>
<dbReference type="EMBL" id="CP029254">
    <property type="protein sequence ID" value="AWK09509.1"/>
    <property type="molecule type" value="Genomic_DNA"/>
</dbReference>
<evidence type="ECO:0000313" key="3">
    <source>
        <dbReference type="EMBL" id="GBQ04454.1"/>
    </source>
</evidence>
<proteinExistence type="predicted"/>
<reference evidence="3 5" key="2">
    <citation type="submission" date="2018-07" db="EMBL/GenBank/DDBJ databases">
        <title>Whole Genome Shotgun Sequence of Streptomyces spongiicola strain 531S.</title>
        <authorList>
            <person name="Dohra H."/>
            <person name="Kodani S."/>
        </authorList>
    </citation>
    <scope>NUCLEOTIDE SEQUENCE [LARGE SCALE GENOMIC DNA]</scope>
    <source>
        <strain evidence="3 5">531S</strain>
    </source>
</reference>
<keyword evidence="4" id="KW-1185">Reference proteome</keyword>
<protein>
    <recommendedName>
        <fullName evidence="6">Secreted protein</fullName>
    </recommendedName>
</protein>
<evidence type="ECO:0000313" key="4">
    <source>
        <dbReference type="Proteomes" id="UP000245051"/>
    </source>
</evidence>
<dbReference type="KEGG" id="sspo:DDQ41_11910"/>
<evidence type="ECO:0000313" key="2">
    <source>
        <dbReference type="EMBL" id="AWK09509.1"/>
    </source>
</evidence>
<gene>
    <name evidence="2" type="ORF">DDQ41_11910</name>
    <name evidence="3" type="ORF">SSP531S_59510</name>
</gene>
<feature type="compositionally biased region" description="Basic and acidic residues" evidence="1">
    <location>
        <begin position="60"/>
        <end position="73"/>
    </location>
</feature>
<organism evidence="3 5">
    <name type="scientific">Streptomyces spongiicola</name>
    <dbReference type="NCBI Taxonomy" id="1690221"/>
    <lineage>
        <taxon>Bacteria</taxon>
        <taxon>Bacillati</taxon>
        <taxon>Actinomycetota</taxon>
        <taxon>Actinomycetes</taxon>
        <taxon>Kitasatosporales</taxon>
        <taxon>Streptomycetaceae</taxon>
        <taxon>Streptomyces</taxon>
    </lineage>
</organism>
<accession>A0A2S1YZI8</accession>
<name>A0A2S1YZI8_9ACTN</name>
<reference evidence="2 4" key="1">
    <citation type="submission" date="2018-05" db="EMBL/GenBank/DDBJ databases">
        <title>Complete genome sequence of the Type Strain of Streptomyces spongiicola HNM0071, the producer of staurosporine.</title>
        <authorList>
            <person name="Zhou S."/>
            <person name="Huang X."/>
        </authorList>
    </citation>
    <scope>NUCLEOTIDE SEQUENCE [LARGE SCALE GENOMIC DNA]</scope>
    <source>
        <strain evidence="2 4">HNM0071</strain>
    </source>
</reference>
<dbReference type="RefSeq" id="WP_109294479.1">
    <property type="nucleotide sequence ID" value="NZ_BGZL01000053.1"/>
</dbReference>
<dbReference type="OrthoDB" id="3657225at2"/>
<evidence type="ECO:0008006" key="6">
    <source>
        <dbReference type="Google" id="ProtNLM"/>
    </source>
</evidence>
<sequence length="73" mass="8385">MTVPALAGVLAATALVAHHEPAYHLQQHHWRTLHQTRATVSHYTRRGDPLPARLRPWRAPPDHARSHHEDLRL</sequence>
<dbReference type="EMBL" id="BGZL01000053">
    <property type="protein sequence ID" value="GBQ04454.1"/>
    <property type="molecule type" value="Genomic_DNA"/>
</dbReference>
<feature type="region of interest" description="Disordered" evidence="1">
    <location>
        <begin position="41"/>
        <end position="73"/>
    </location>
</feature>
<dbReference type="Proteomes" id="UP000245051">
    <property type="component" value="Chromosome"/>
</dbReference>
<evidence type="ECO:0000313" key="5">
    <source>
        <dbReference type="Proteomes" id="UP000265354"/>
    </source>
</evidence>
<dbReference type="Proteomes" id="UP000265354">
    <property type="component" value="Unassembled WGS sequence"/>
</dbReference>
<evidence type="ECO:0000256" key="1">
    <source>
        <dbReference type="SAM" id="MobiDB-lite"/>
    </source>
</evidence>